<reference evidence="2" key="1">
    <citation type="submission" date="2023-03" db="EMBL/GenBank/DDBJ databases">
        <title>Multiphase analysis and comparison of six strains from genera Psychromarinibacter, Lutimaribacter, and Maritimibacter, including a novel species: Psychromarinibacter sediminicola sp. nov.</title>
        <authorList>
            <person name="Wang Y.-H."/>
            <person name="Ye M.-Q."/>
            <person name="Du Z.-J."/>
        </authorList>
    </citation>
    <scope>NUCLEOTIDE SEQUENCE</scope>
    <source>
        <strain evidence="2">C21-152</strain>
    </source>
</reference>
<sequence length="141" mass="15570">MTRLLVILALATACVTTARAGSLPFYAHERAQTFAVCSGRLSALAVRQSAMEDPEATATRRLMQDFDMLLEATLPAAYDEGVPERQPRVWRARGWTEIAGLLRETHDSPDAGRAERAAAQLTQRIRQCRDLILPANGPPRQ</sequence>
<feature type="chain" id="PRO_5042094107" evidence="1">
    <location>
        <begin position="21"/>
        <end position="141"/>
    </location>
</feature>
<dbReference type="Proteomes" id="UP001220964">
    <property type="component" value="Unassembled WGS sequence"/>
</dbReference>
<name>A0AAE3T7A1_9RHOB</name>
<dbReference type="RefSeq" id="WP_275566253.1">
    <property type="nucleotide sequence ID" value="NZ_JARGYC010000009.1"/>
</dbReference>
<keyword evidence="1" id="KW-0732">Signal</keyword>
<dbReference type="AlphaFoldDB" id="A0AAE3T7A1"/>
<dbReference type="EMBL" id="JARGYC010000009">
    <property type="protein sequence ID" value="MDF0600110.1"/>
    <property type="molecule type" value="Genomic_DNA"/>
</dbReference>
<keyword evidence="3" id="KW-1185">Reference proteome</keyword>
<evidence type="ECO:0000256" key="1">
    <source>
        <dbReference type="SAM" id="SignalP"/>
    </source>
</evidence>
<proteinExistence type="predicted"/>
<protein>
    <submittedName>
        <fullName evidence="2">Uncharacterized protein</fullName>
    </submittedName>
</protein>
<comment type="caution">
    <text evidence="2">The sequence shown here is derived from an EMBL/GenBank/DDBJ whole genome shotgun (WGS) entry which is preliminary data.</text>
</comment>
<organism evidence="2 3">
    <name type="scientific">Psychromarinibacter sediminicola</name>
    <dbReference type="NCBI Taxonomy" id="3033385"/>
    <lineage>
        <taxon>Bacteria</taxon>
        <taxon>Pseudomonadati</taxon>
        <taxon>Pseudomonadota</taxon>
        <taxon>Alphaproteobacteria</taxon>
        <taxon>Rhodobacterales</taxon>
        <taxon>Paracoccaceae</taxon>
        <taxon>Psychromarinibacter</taxon>
    </lineage>
</organism>
<evidence type="ECO:0000313" key="2">
    <source>
        <dbReference type="EMBL" id="MDF0600110.1"/>
    </source>
</evidence>
<feature type="signal peptide" evidence="1">
    <location>
        <begin position="1"/>
        <end position="20"/>
    </location>
</feature>
<gene>
    <name evidence="2" type="ORF">P1J78_05145</name>
</gene>
<accession>A0AAE3T7A1</accession>
<evidence type="ECO:0000313" key="3">
    <source>
        <dbReference type="Proteomes" id="UP001220964"/>
    </source>
</evidence>